<name>A0ABW2K9C5_9ACTN</name>
<evidence type="ECO:0000256" key="1">
    <source>
        <dbReference type="SAM" id="SignalP"/>
    </source>
</evidence>
<feature type="chain" id="PRO_5045339106" evidence="1">
    <location>
        <begin position="25"/>
        <end position="67"/>
    </location>
</feature>
<dbReference type="EMBL" id="JBHTBH010000001">
    <property type="protein sequence ID" value="MFC7326594.1"/>
    <property type="molecule type" value="Genomic_DNA"/>
</dbReference>
<accession>A0ABW2K9C5</accession>
<proteinExistence type="predicted"/>
<organism evidence="2 3">
    <name type="scientific">Marinactinospora rubrisoli</name>
    <dbReference type="NCBI Taxonomy" id="2715399"/>
    <lineage>
        <taxon>Bacteria</taxon>
        <taxon>Bacillati</taxon>
        <taxon>Actinomycetota</taxon>
        <taxon>Actinomycetes</taxon>
        <taxon>Streptosporangiales</taxon>
        <taxon>Nocardiopsidaceae</taxon>
        <taxon>Marinactinospora</taxon>
    </lineage>
</organism>
<reference evidence="3" key="1">
    <citation type="journal article" date="2019" name="Int. J. Syst. Evol. Microbiol.">
        <title>The Global Catalogue of Microorganisms (GCM) 10K type strain sequencing project: providing services to taxonomists for standard genome sequencing and annotation.</title>
        <authorList>
            <consortium name="The Broad Institute Genomics Platform"/>
            <consortium name="The Broad Institute Genome Sequencing Center for Infectious Disease"/>
            <person name="Wu L."/>
            <person name="Ma J."/>
        </authorList>
    </citation>
    <scope>NUCLEOTIDE SEQUENCE [LARGE SCALE GENOMIC DNA]</scope>
    <source>
        <strain evidence="3">CGMCC 4.7382</strain>
    </source>
</reference>
<dbReference type="RefSeq" id="WP_379868407.1">
    <property type="nucleotide sequence ID" value="NZ_JBHTBH010000001.1"/>
</dbReference>
<comment type="caution">
    <text evidence="2">The sequence shown here is derived from an EMBL/GenBank/DDBJ whole genome shotgun (WGS) entry which is preliminary data.</text>
</comment>
<evidence type="ECO:0000313" key="2">
    <source>
        <dbReference type="EMBL" id="MFC7326594.1"/>
    </source>
</evidence>
<feature type="signal peptide" evidence="1">
    <location>
        <begin position="1"/>
        <end position="24"/>
    </location>
</feature>
<keyword evidence="1" id="KW-0732">Signal</keyword>
<evidence type="ECO:0000313" key="3">
    <source>
        <dbReference type="Proteomes" id="UP001596540"/>
    </source>
</evidence>
<dbReference type="Proteomes" id="UP001596540">
    <property type="component" value="Unassembled WGS sequence"/>
</dbReference>
<protein>
    <submittedName>
        <fullName evidence="2">Uncharacterized protein</fullName>
    </submittedName>
</protein>
<gene>
    <name evidence="2" type="ORF">ACFQRF_02465</name>
</gene>
<keyword evidence="3" id="KW-1185">Reference proteome</keyword>
<sequence length="67" mass="6821">MAKIATVGAVSAALLGFGGSPALAFGHEEEEEVAQTIEQCLQEAEAGPALINLNLNLNLLAQCLANA</sequence>